<dbReference type="Pfam" id="PF09686">
    <property type="entry name" value="Plasmid_RAQPRD"/>
    <property type="match status" value="1"/>
</dbReference>
<dbReference type="EMBL" id="CP042220">
    <property type="protein sequence ID" value="QDX30964.1"/>
    <property type="molecule type" value="Genomic_DNA"/>
</dbReference>
<dbReference type="KEGG" id="dic:Dpoa569_0002917"/>
<evidence type="ECO:0000313" key="3">
    <source>
        <dbReference type="Proteomes" id="UP000320591"/>
    </source>
</evidence>
<gene>
    <name evidence="2" type="ORF">Dpoa569_0002917</name>
</gene>
<dbReference type="NCBIfam" id="TIGR01690">
    <property type="entry name" value="ICE_RAQPRD"/>
    <property type="match status" value="1"/>
</dbReference>
<accession>A0A5B8I9C0</accession>
<sequence length="109" mass="12080">MVVRSINPLKCVLSVVIFSFLFSAAAQASEKDELALVMRQLDQVQAALNRAQVIASQNSGDSARYYFDYSSATRDITAMKLGIERYLQPSRAQPAVPMNVTGQYSQESR</sequence>
<proteinExistence type="predicted"/>
<keyword evidence="1" id="KW-0732">Signal</keyword>
<evidence type="ECO:0000256" key="1">
    <source>
        <dbReference type="SAM" id="SignalP"/>
    </source>
</evidence>
<keyword evidence="3" id="KW-1185">Reference proteome</keyword>
<dbReference type="AlphaFoldDB" id="A0A5B8I9C0"/>
<protein>
    <submittedName>
        <fullName evidence="2">Integrative conjugative element protein, RAQPRD family</fullName>
    </submittedName>
</protein>
<feature type="chain" id="PRO_5023076806" evidence="1">
    <location>
        <begin position="29"/>
        <end position="109"/>
    </location>
</feature>
<dbReference type="OrthoDB" id="8910666at2"/>
<dbReference type="Proteomes" id="UP000320591">
    <property type="component" value="Chromosome"/>
</dbReference>
<dbReference type="STRING" id="568768.GCA_000406125_00933"/>
<reference evidence="2 3" key="1">
    <citation type="journal article" date="2019" name="Environ. Microbiol.">
        <title>The phytopathogenic nature of Dickeya aquatica 174/2 and the dynamic early evolution of Dickeya pathogenicity.</title>
        <authorList>
            <person name="Duprey A."/>
            <person name="Taib N."/>
            <person name="Leonard S."/>
            <person name="Garin T."/>
            <person name="Flandrois J.P."/>
            <person name="Nasser W."/>
            <person name="Brochier-Armanet C."/>
            <person name="Reverchon S."/>
        </authorList>
    </citation>
    <scope>NUCLEOTIDE SEQUENCE [LARGE SCALE GENOMIC DNA]</scope>
    <source>
        <strain evidence="2 3">NCPPB 569</strain>
    </source>
</reference>
<feature type="signal peptide" evidence="1">
    <location>
        <begin position="1"/>
        <end position="28"/>
    </location>
</feature>
<name>A0A5B8I9C0_9GAMM</name>
<evidence type="ECO:0000313" key="2">
    <source>
        <dbReference type="EMBL" id="QDX30964.1"/>
    </source>
</evidence>
<organism evidence="2 3">
    <name type="scientific">Dickeya poaceiphila</name>
    <dbReference type="NCBI Taxonomy" id="568768"/>
    <lineage>
        <taxon>Bacteria</taxon>
        <taxon>Pseudomonadati</taxon>
        <taxon>Pseudomonadota</taxon>
        <taxon>Gammaproteobacteria</taxon>
        <taxon>Enterobacterales</taxon>
        <taxon>Pectobacteriaceae</taxon>
        <taxon>Dickeya</taxon>
    </lineage>
</organism>
<dbReference type="RefSeq" id="WP_050569407.1">
    <property type="nucleotide sequence ID" value="NZ_CM001975.1"/>
</dbReference>
<dbReference type="InterPro" id="IPR019110">
    <property type="entry name" value="Uncharacterised_RAQPRD"/>
</dbReference>